<sequence>MSFPVDFADSQIFEGSPRGMVVDSGFTTSPDRSSGDCSVRDGWADLGLKFHQYIFGREVLV</sequence>
<reference evidence="1" key="1">
    <citation type="journal article" date="2019" name="bioRxiv">
        <title>The Genome of the Zebra Mussel, Dreissena polymorpha: A Resource for Invasive Species Research.</title>
        <authorList>
            <person name="McCartney M.A."/>
            <person name="Auch B."/>
            <person name="Kono T."/>
            <person name="Mallez S."/>
            <person name="Zhang Y."/>
            <person name="Obille A."/>
            <person name="Becker A."/>
            <person name="Abrahante J.E."/>
            <person name="Garbe J."/>
            <person name="Badalamenti J.P."/>
            <person name="Herman A."/>
            <person name="Mangelson H."/>
            <person name="Liachko I."/>
            <person name="Sullivan S."/>
            <person name="Sone E.D."/>
            <person name="Koren S."/>
            <person name="Silverstein K.A.T."/>
            <person name="Beckman K.B."/>
            <person name="Gohl D.M."/>
        </authorList>
    </citation>
    <scope>NUCLEOTIDE SEQUENCE</scope>
    <source>
        <strain evidence="1">Duluth1</strain>
        <tissue evidence="1">Whole animal</tissue>
    </source>
</reference>
<organism evidence="1 2">
    <name type="scientific">Dreissena polymorpha</name>
    <name type="common">Zebra mussel</name>
    <name type="synonym">Mytilus polymorpha</name>
    <dbReference type="NCBI Taxonomy" id="45954"/>
    <lineage>
        <taxon>Eukaryota</taxon>
        <taxon>Metazoa</taxon>
        <taxon>Spiralia</taxon>
        <taxon>Lophotrochozoa</taxon>
        <taxon>Mollusca</taxon>
        <taxon>Bivalvia</taxon>
        <taxon>Autobranchia</taxon>
        <taxon>Heteroconchia</taxon>
        <taxon>Euheterodonta</taxon>
        <taxon>Imparidentia</taxon>
        <taxon>Neoheterodontei</taxon>
        <taxon>Myida</taxon>
        <taxon>Dreissenoidea</taxon>
        <taxon>Dreissenidae</taxon>
        <taxon>Dreissena</taxon>
    </lineage>
</organism>
<proteinExistence type="predicted"/>
<keyword evidence="2" id="KW-1185">Reference proteome</keyword>
<evidence type="ECO:0000313" key="1">
    <source>
        <dbReference type="EMBL" id="KAH3730220.1"/>
    </source>
</evidence>
<accession>A0A9D4CU20</accession>
<comment type="caution">
    <text evidence="1">The sequence shown here is derived from an EMBL/GenBank/DDBJ whole genome shotgun (WGS) entry which is preliminary data.</text>
</comment>
<name>A0A9D4CU20_DREPO</name>
<protein>
    <submittedName>
        <fullName evidence="1">Uncharacterized protein</fullName>
    </submittedName>
</protein>
<dbReference type="AlphaFoldDB" id="A0A9D4CU20"/>
<dbReference type="EMBL" id="JAIWYP010000012">
    <property type="protein sequence ID" value="KAH3730220.1"/>
    <property type="molecule type" value="Genomic_DNA"/>
</dbReference>
<evidence type="ECO:0000313" key="2">
    <source>
        <dbReference type="Proteomes" id="UP000828390"/>
    </source>
</evidence>
<reference evidence="1" key="2">
    <citation type="submission" date="2020-11" db="EMBL/GenBank/DDBJ databases">
        <authorList>
            <person name="McCartney M.A."/>
            <person name="Auch B."/>
            <person name="Kono T."/>
            <person name="Mallez S."/>
            <person name="Becker A."/>
            <person name="Gohl D.M."/>
            <person name="Silverstein K.A.T."/>
            <person name="Koren S."/>
            <person name="Bechman K.B."/>
            <person name="Herman A."/>
            <person name="Abrahante J.E."/>
            <person name="Garbe J."/>
        </authorList>
    </citation>
    <scope>NUCLEOTIDE SEQUENCE</scope>
    <source>
        <strain evidence="1">Duluth1</strain>
        <tissue evidence="1">Whole animal</tissue>
    </source>
</reference>
<gene>
    <name evidence="1" type="ORF">DPMN_056201</name>
</gene>
<dbReference type="Proteomes" id="UP000828390">
    <property type="component" value="Unassembled WGS sequence"/>
</dbReference>